<keyword evidence="1" id="KW-1133">Transmembrane helix</keyword>
<accession>A0A378T925</accession>
<organism evidence="2 3">
    <name type="scientific">Mycolicibacterium tokaiense</name>
    <dbReference type="NCBI Taxonomy" id="39695"/>
    <lineage>
        <taxon>Bacteria</taxon>
        <taxon>Bacillati</taxon>
        <taxon>Actinomycetota</taxon>
        <taxon>Actinomycetes</taxon>
        <taxon>Mycobacteriales</taxon>
        <taxon>Mycobacteriaceae</taxon>
        <taxon>Mycolicibacterium</taxon>
    </lineage>
</organism>
<reference evidence="2 3" key="1">
    <citation type="submission" date="2018-06" db="EMBL/GenBank/DDBJ databases">
        <authorList>
            <consortium name="Pathogen Informatics"/>
            <person name="Doyle S."/>
        </authorList>
    </citation>
    <scope>NUCLEOTIDE SEQUENCE [LARGE SCALE GENOMIC DNA]</scope>
    <source>
        <strain evidence="2 3">NCTC10821</strain>
    </source>
</reference>
<keyword evidence="1" id="KW-0812">Transmembrane</keyword>
<sequence length="360" mass="38352">MALNWWPVTLVGLAALIVVAAAVWTAPFATDRKHVRHLANVARLTALPEYVRAYRIYVASLATALVLLIVTFAAAVVAGARPTGLPEAARAFDAAYPQDTMLCLGQPVTDPASAQFLGYYAGLAQSYDRQRLGLTSQTLRVIPLTRDHTYVTDRLQGLARLARIQQQVDSGAAVSDAERAELQARAGEFSRNIDYIDYRRSVADVLALCLSGFPDDVTAPRRQLVYFGPSSLGAASDTRRSLFTAEALEQLARDADVQINVVARADVVDSAESTDALRGLAESTGGTLTLYNPSADALAGPGLDPVLAAQLDGIRDHPPTVVLPDGRLVTSAAWDTPQPALIAAAVAAVLLSLTLVVLRR</sequence>
<proteinExistence type="predicted"/>
<dbReference type="RefSeq" id="WP_115277593.1">
    <property type="nucleotide sequence ID" value="NZ_AP022600.1"/>
</dbReference>
<feature type="transmembrane region" description="Helical" evidence="1">
    <location>
        <begin position="56"/>
        <end position="80"/>
    </location>
</feature>
<gene>
    <name evidence="2" type="ORF">NCTC10821_00832</name>
</gene>
<name>A0A378T925_9MYCO</name>
<evidence type="ECO:0000256" key="1">
    <source>
        <dbReference type="SAM" id="Phobius"/>
    </source>
</evidence>
<dbReference type="EMBL" id="UGQT01000001">
    <property type="protein sequence ID" value="STZ57332.1"/>
    <property type="molecule type" value="Genomic_DNA"/>
</dbReference>
<protein>
    <submittedName>
        <fullName evidence="2">Uncharacterized protein</fullName>
    </submittedName>
</protein>
<feature type="transmembrane region" description="Helical" evidence="1">
    <location>
        <begin position="6"/>
        <end position="26"/>
    </location>
</feature>
<keyword evidence="1" id="KW-0472">Membrane</keyword>
<dbReference type="Proteomes" id="UP000254978">
    <property type="component" value="Unassembled WGS sequence"/>
</dbReference>
<keyword evidence="3" id="KW-1185">Reference proteome</keyword>
<dbReference type="AlphaFoldDB" id="A0A378T925"/>
<feature type="transmembrane region" description="Helical" evidence="1">
    <location>
        <begin position="340"/>
        <end position="358"/>
    </location>
</feature>
<dbReference type="OrthoDB" id="4605582at2"/>
<evidence type="ECO:0000313" key="2">
    <source>
        <dbReference type="EMBL" id="STZ57332.1"/>
    </source>
</evidence>
<evidence type="ECO:0000313" key="3">
    <source>
        <dbReference type="Proteomes" id="UP000254978"/>
    </source>
</evidence>